<accession>L0ETR7</accession>
<evidence type="ECO:0000256" key="2">
    <source>
        <dbReference type="ARBA" id="ARBA00022475"/>
    </source>
</evidence>
<dbReference type="PANTHER" id="PTHR33529:SF2">
    <property type="entry name" value="LIPOPOLYSACCHARIDE EXPORT SYSTEM PERMEASE PROTEIN LPTG"/>
    <property type="match status" value="1"/>
</dbReference>
<sequence length="332" mass="37061">MIDFNETRSRIGGFPGYTTLKGAFLTILRMPLIIEQITPFIALFVGMIVIITLNRRYELVVSRAAGISIWQLLSPFIIGAFLLGVFTIICINPLAVFGDNKAVSLIKNWREESHIQKDSTIIPWINQNNGKERLIIGFKAISPEKTKLLEPTVIHLDSGNNITLRQDAVSAILGDGYILLEKVIEYRYGARPIALESVKIKSNLQKKFLNSLFKQANSIPFYELPQKIIYSHVLGLETYPLESQFYFLLGTPFLLIAMTLIAGVISLNFNRTHYSQSLILSGIFSGFILYIIIVLIKAFGKSGIISPLIVTSVPIIVAISLTATVLLWKEDG</sequence>
<feature type="transmembrane region" description="Helical" evidence="6">
    <location>
        <begin position="277"/>
        <end position="296"/>
    </location>
</feature>
<dbReference type="PATRIC" id="fig|1215343.11.peg.251"/>
<reference evidence="7 8" key="1">
    <citation type="journal article" date="2012" name="Stand. Genomic Sci.">
        <title>Complete genome sequence of Liberibacter crescens BT-1.</title>
        <authorList>
            <person name="Leonard M.T."/>
            <person name="Fagen J.R."/>
            <person name="Davis-Richardson A.G."/>
            <person name="Davis M.J."/>
            <person name="Triplett E.W."/>
        </authorList>
    </citation>
    <scope>NUCLEOTIDE SEQUENCE [LARGE SCALE GENOMIC DNA]</scope>
    <source>
        <strain evidence="7 8">BT-1</strain>
    </source>
</reference>
<keyword evidence="8" id="KW-1185">Reference proteome</keyword>
<dbReference type="PANTHER" id="PTHR33529">
    <property type="entry name" value="SLR0882 PROTEIN-RELATED"/>
    <property type="match status" value="1"/>
</dbReference>
<protein>
    <submittedName>
        <fullName evidence="7">Putative permease</fullName>
    </submittedName>
</protein>
<evidence type="ECO:0000313" key="7">
    <source>
        <dbReference type="EMBL" id="AGA64235.1"/>
    </source>
</evidence>
<feature type="transmembrane region" description="Helical" evidence="6">
    <location>
        <begin position="32"/>
        <end position="53"/>
    </location>
</feature>
<evidence type="ECO:0000256" key="5">
    <source>
        <dbReference type="ARBA" id="ARBA00023136"/>
    </source>
</evidence>
<name>L0ETR7_LIBCB</name>
<evidence type="ECO:0000256" key="6">
    <source>
        <dbReference type="SAM" id="Phobius"/>
    </source>
</evidence>
<organism evidence="7 8">
    <name type="scientific">Liberibacter crescens (strain BT-1)</name>
    <dbReference type="NCBI Taxonomy" id="1215343"/>
    <lineage>
        <taxon>Bacteria</taxon>
        <taxon>Pseudomonadati</taxon>
        <taxon>Pseudomonadota</taxon>
        <taxon>Alphaproteobacteria</taxon>
        <taxon>Hyphomicrobiales</taxon>
        <taxon>Rhizobiaceae</taxon>
        <taxon>Liberibacter</taxon>
    </lineage>
</organism>
<gene>
    <name evidence="7" type="ordered locus">B488_02420</name>
</gene>
<dbReference type="HOGENOM" id="CLU_028799_2_0_5"/>
<dbReference type="GO" id="GO:0043190">
    <property type="term" value="C:ATP-binding cassette (ABC) transporter complex"/>
    <property type="evidence" value="ECO:0007669"/>
    <property type="project" value="TreeGrafter"/>
</dbReference>
<keyword evidence="3 6" id="KW-0812">Transmembrane</keyword>
<dbReference type="Pfam" id="PF03739">
    <property type="entry name" value="LptF_LptG"/>
    <property type="match status" value="1"/>
</dbReference>
<dbReference type="GO" id="GO:0015920">
    <property type="term" value="P:lipopolysaccharide transport"/>
    <property type="evidence" value="ECO:0007669"/>
    <property type="project" value="TreeGrafter"/>
</dbReference>
<feature type="transmembrane region" description="Helical" evidence="6">
    <location>
        <begin position="308"/>
        <end position="328"/>
    </location>
</feature>
<evidence type="ECO:0000256" key="4">
    <source>
        <dbReference type="ARBA" id="ARBA00022989"/>
    </source>
</evidence>
<dbReference type="STRING" id="1215343.B488_02420"/>
<evidence type="ECO:0000256" key="1">
    <source>
        <dbReference type="ARBA" id="ARBA00004651"/>
    </source>
</evidence>
<comment type="subcellular location">
    <subcellularLocation>
        <location evidence="1">Cell membrane</location>
        <topology evidence="1">Multi-pass membrane protein</topology>
    </subcellularLocation>
</comment>
<proteinExistence type="predicted"/>
<feature type="transmembrane region" description="Helical" evidence="6">
    <location>
        <begin position="73"/>
        <end position="97"/>
    </location>
</feature>
<dbReference type="KEGG" id="lcc:B488_02420"/>
<evidence type="ECO:0000313" key="8">
    <source>
        <dbReference type="Proteomes" id="UP000010799"/>
    </source>
</evidence>
<evidence type="ECO:0000256" key="3">
    <source>
        <dbReference type="ARBA" id="ARBA00022692"/>
    </source>
</evidence>
<dbReference type="EMBL" id="CP003789">
    <property type="protein sequence ID" value="AGA64235.1"/>
    <property type="molecule type" value="Genomic_DNA"/>
</dbReference>
<keyword evidence="2" id="KW-1003">Cell membrane</keyword>
<dbReference type="AlphaFoldDB" id="L0ETR7"/>
<feature type="transmembrane region" description="Helical" evidence="6">
    <location>
        <begin position="245"/>
        <end position="265"/>
    </location>
</feature>
<keyword evidence="5 6" id="KW-0472">Membrane</keyword>
<dbReference type="InterPro" id="IPR005495">
    <property type="entry name" value="LptG/LptF_permease"/>
</dbReference>
<keyword evidence="4 6" id="KW-1133">Transmembrane helix</keyword>
<dbReference type="Proteomes" id="UP000010799">
    <property type="component" value="Chromosome"/>
</dbReference>
<dbReference type="eggNOG" id="COG0795">
    <property type="taxonomic scope" value="Bacteria"/>
</dbReference>